<evidence type="ECO:0000313" key="1">
    <source>
        <dbReference type="EMBL" id="OQW86364.1"/>
    </source>
</evidence>
<dbReference type="EMBL" id="MTEI01000018">
    <property type="protein sequence ID" value="OQW86364.1"/>
    <property type="molecule type" value="Genomic_DNA"/>
</dbReference>
<gene>
    <name evidence="1" type="ORF">BWK72_17910</name>
</gene>
<organism evidence="1 2">
    <name type="scientific">Rhodoferax ferrireducens</name>
    <dbReference type="NCBI Taxonomy" id="192843"/>
    <lineage>
        <taxon>Bacteria</taxon>
        <taxon>Pseudomonadati</taxon>
        <taxon>Pseudomonadota</taxon>
        <taxon>Betaproteobacteria</taxon>
        <taxon>Burkholderiales</taxon>
        <taxon>Comamonadaceae</taxon>
        <taxon>Rhodoferax</taxon>
    </lineage>
</organism>
<dbReference type="Proteomes" id="UP000192505">
    <property type="component" value="Unassembled WGS sequence"/>
</dbReference>
<proteinExistence type="predicted"/>
<name>A0A1W9KQ91_9BURK</name>
<reference evidence="1 2" key="1">
    <citation type="submission" date="2017-01" db="EMBL/GenBank/DDBJ databases">
        <title>Novel large sulfur bacteria in the metagenomes of groundwater-fed chemosynthetic microbial mats in the Lake Huron basin.</title>
        <authorList>
            <person name="Sharrar A.M."/>
            <person name="Flood B.E."/>
            <person name="Bailey J.V."/>
            <person name="Jones D.S."/>
            <person name="Biddanda B."/>
            <person name="Ruberg S.A."/>
            <person name="Marcus D.N."/>
            <person name="Dick G.J."/>
        </authorList>
    </citation>
    <scope>NUCLEOTIDE SEQUENCE [LARGE SCALE GENOMIC DNA]</scope>
    <source>
        <strain evidence="1">A7</strain>
    </source>
</reference>
<evidence type="ECO:0000313" key="2">
    <source>
        <dbReference type="Proteomes" id="UP000192505"/>
    </source>
</evidence>
<accession>A0A1W9KQ91</accession>
<comment type="caution">
    <text evidence="1">The sequence shown here is derived from an EMBL/GenBank/DDBJ whole genome shotgun (WGS) entry which is preliminary data.</text>
</comment>
<sequence length="69" mass="7694">MATTWTAERRARQSALIRQWQPWAQSTGPRSEAGKAVAARNAFKGGLSGQLRQIRQAMRQQQAMLKGLV</sequence>
<protein>
    <submittedName>
        <fullName evidence="1">Uncharacterized protein</fullName>
    </submittedName>
</protein>
<dbReference type="AlphaFoldDB" id="A0A1W9KQ91"/>